<dbReference type="Pfam" id="PF13692">
    <property type="entry name" value="Glyco_trans_1_4"/>
    <property type="match status" value="1"/>
</dbReference>
<organism evidence="1 2">
    <name type="scientific">Petromyzon marinus</name>
    <name type="common">Sea lamprey</name>
    <dbReference type="NCBI Taxonomy" id="7757"/>
    <lineage>
        <taxon>Eukaryota</taxon>
        <taxon>Metazoa</taxon>
        <taxon>Chordata</taxon>
        <taxon>Craniata</taxon>
        <taxon>Vertebrata</taxon>
        <taxon>Cyclostomata</taxon>
        <taxon>Hyperoartia</taxon>
        <taxon>Petromyzontiformes</taxon>
        <taxon>Petromyzontidae</taxon>
        <taxon>Petromyzon</taxon>
    </lineage>
</organism>
<dbReference type="AlphaFoldDB" id="A0AAJ7SQS8"/>
<gene>
    <name evidence="2" type="primary">GLT1D1</name>
</gene>
<dbReference type="Proteomes" id="UP001318040">
    <property type="component" value="Chromosome 5"/>
</dbReference>
<protein>
    <submittedName>
        <fullName evidence="2">Glycosyltransferase 1 domain-containing protein 1 isoform X1</fullName>
    </submittedName>
</protein>
<dbReference type="CTD" id="144423"/>
<dbReference type="Gene3D" id="3.40.50.2000">
    <property type="entry name" value="Glycogen Phosphorylase B"/>
    <property type="match status" value="1"/>
</dbReference>
<accession>A0AAJ7SQS8</accession>
<evidence type="ECO:0000313" key="2">
    <source>
        <dbReference type="RefSeq" id="XP_032803100.1"/>
    </source>
</evidence>
<keyword evidence="1" id="KW-1185">Reference proteome</keyword>
<reference evidence="2" key="1">
    <citation type="submission" date="2025-08" db="UniProtKB">
        <authorList>
            <consortium name="RefSeq"/>
        </authorList>
    </citation>
    <scope>IDENTIFICATION</scope>
    <source>
        <tissue evidence="2">Sperm</tissue>
    </source>
</reference>
<dbReference type="GeneID" id="116939151"/>
<dbReference type="CDD" id="cd03801">
    <property type="entry name" value="GT4_PimA-like"/>
    <property type="match status" value="1"/>
</dbReference>
<name>A0AAJ7SQS8_PETMA</name>
<dbReference type="InterPro" id="IPR052622">
    <property type="entry name" value="Glycosyltransferase_G1"/>
</dbReference>
<dbReference type="PANTHER" id="PTHR46660">
    <property type="match status" value="1"/>
</dbReference>
<evidence type="ECO:0000313" key="1">
    <source>
        <dbReference type="Proteomes" id="UP001318040"/>
    </source>
</evidence>
<dbReference type="KEGG" id="pmrn:116939151"/>
<dbReference type="PANTHER" id="PTHR46660:SF2">
    <property type="entry name" value="GLYCOSYLTRANSFERASE 1 DOMAIN-CONTAINING PROTEIN 1"/>
    <property type="match status" value="1"/>
</dbReference>
<dbReference type="SUPFAM" id="SSF53756">
    <property type="entry name" value="UDP-Glycosyltransferase/glycogen phosphorylase"/>
    <property type="match status" value="1"/>
</dbReference>
<sequence>MKVLLLAPTAAASGNATTAERIRHYLLTSGHKCLLENSRSFSEPKDVRKFISVNGISAVIALHLYKAGRLLVGCGVPYGVVFGGTDVNEDVKNEHKLSVMTAVAQNARFLVAFTEELKCIAEHLWPCTRGRVYIQPQGVWTNPDTGFAWRIHLRSWGVPADANSLLFLLVCGIRQVKDPLYLTDTFSEWQHEDSRVHLIIIGPEIDSVLSAAVKERTKMARGVWLLPELPQNQLHAAMSDSFCLVNSSLSEGMSGAILEAMQLGLPVIARDIPGNAALITHEETGLLYTTAQEFKVQARRLMTDMALRERLVPCARRLVEGNHSQEAERRTYTHLLLELSGPEPVAGAPTASG</sequence>
<dbReference type="RefSeq" id="XP_032803100.1">
    <property type="nucleotide sequence ID" value="XM_032947209.1"/>
</dbReference>
<proteinExistence type="predicted"/>